<feature type="region of interest" description="Disordered" evidence="1">
    <location>
        <begin position="566"/>
        <end position="645"/>
    </location>
</feature>
<feature type="compositionally biased region" description="Basic and acidic residues" evidence="1">
    <location>
        <begin position="832"/>
        <end position="841"/>
    </location>
</feature>
<feature type="region of interest" description="Disordered" evidence="1">
    <location>
        <begin position="147"/>
        <end position="168"/>
    </location>
</feature>
<feature type="region of interest" description="Disordered" evidence="1">
    <location>
        <begin position="206"/>
        <end position="553"/>
    </location>
</feature>
<sequence>MSHQEHDESRVYFGPFRSPEKKYLAVPHSSTPSPLRRSPRLSSTLIAQPAPLRVEVPQVLAEEDGNSRSGTPDNVGWQEDEPEPSSALANRVARAYDNPSPPPLDLAQYTIPFTLSAPTSRGGSPSLPNPTQPDLISFDSFTVAMDPLPTQPIASSSQTHNPSVDDLLLSWSPSARDIPLASVSPLPEQTPEAVEEQAVFDSLIFPEASVPPPSPPADVPATTNVAPVSEDPPRTPLRRSTRPRRSGTPLLPHLVALPESDEDESPSLVPPSTLKRKRKSEKEKDISNENGQLQREEEADAAMLADGDRKLKRRKDRRHTLDSTQRHLGSLSPSSTNLLTQLLPPPRSSPLREQEGPPPSSFSVFPAVDPTPSTPVGTSSPIRVSPSRNARPRSPNKIQLQPPSLNDPNRTPARRIIQATPKVAHSSTDPASISRAPVFRVQPQESPARGPPSVSPVKTQGIRFGSPTRGKSRERSGSVEPKPPWNTSKAAGPSDLNALSARQRSVSPSRTLSAPIRKGKLPFPLTPAAADRLATIPHSPNNDPQGMPAPAPVPSPAVIIKVPRSNLKQPTSRIPRIGVKPYVRPAAAKPSDSGTKSTPAEAARSSKMSKVTSASDDKGVGTSNLKRKRVPSPQSKPRPVVVIRQVPPTKLAKPVVSVQVPPSPVKRPAPTKFRMVDLHAARPATVSETNAPDVVPSILPAAPPAPDPEVETPSSPPEIPPVELSSDPLPSSSPPDVAAEPETGVRRTGRLRKSVFPESAPAPPTRRKVSGQPVMAGGSGPFAGMTAVALKQLTSSNTTRNQKYLVAQLETQVVRKDGDRPESPGMKVKTIAQREKDERGVQRKVRAARRAKRNGNEDGWSDGDGDEGDTSGVMYSDEEYDELESSPVRHQRAPGDEEDYETPKQGKRVRSGTVSSEDGQEEKKRVKWHRGLSTVVFLDDVEPGTKARPKENFLIKGCLTPAAKALQLDPLGNHPHAESPLKDLVEENVVVKKFVYENDDEPAAPVVVVKNTRSKAKKKS</sequence>
<evidence type="ECO:0000313" key="2">
    <source>
        <dbReference type="EMBL" id="KAJ7632597.1"/>
    </source>
</evidence>
<feature type="region of interest" description="Disordered" evidence="1">
    <location>
        <begin position="23"/>
        <end position="135"/>
    </location>
</feature>
<feature type="compositionally biased region" description="Polar residues" evidence="1">
    <location>
        <begin position="326"/>
        <end position="337"/>
    </location>
</feature>
<feature type="region of interest" description="Disordered" evidence="1">
    <location>
        <begin position="815"/>
        <end position="926"/>
    </location>
</feature>
<proteinExistence type="predicted"/>
<evidence type="ECO:0000313" key="3">
    <source>
        <dbReference type="Proteomes" id="UP001221142"/>
    </source>
</evidence>
<reference evidence="2" key="1">
    <citation type="submission" date="2023-03" db="EMBL/GenBank/DDBJ databases">
        <title>Massive genome expansion in bonnet fungi (Mycena s.s.) driven by repeated elements and novel gene families across ecological guilds.</title>
        <authorList>
            <consortium name="Lawrence Berkeley National Laboratory"/>
            <person name="Harder C.B."/>
            <person name="Miyauchi S."/>
            <person name="Viragh M."/>
            <person name="Kuo A."/>
            <person name="Thoen E."/>
            <person name="Andreopoulos B."/>
            <person name="Lu D."/>
            <person name="Skrede I."/>
            <person name="Drula E."/>
            <person name="Henrissat B."/>
            <person name="Morin E."/>
            <person name="Kohler A."/>
            <person name="Barry K."/>
            <person name="LaButti K."/>
            <person name="Morin E."/>
            <person name="Salamov A."/>
            <person name="Lipzen A."/>
            <person name="Mereny Z."/>
            <person name="Hegedus B."/>
            <person name="Baldrian P."/>
            <person name="Stursova M."/>
            <person name="Weitz H."/>
            <person name="Taylor A."/>
            <person name="Grigoriev I.V."/>
            <person name="Nagy L.G."/>
            <person name="Martin F."/>
            <person name="Kauserud H."/>
        </authorList>
    </citation>
    <scope>NUCLEOTIDE SEQUENCE</scope>
    <source>
        <strain evidence="2">9284</strain>
    </source>
</reference>
<feature type="compositionally biased region" description="Pro residues" evidence="1">
    <location>
        <begin position="209"/>
        <end position="218"/>
    </location>
</feature>
<feature type="compositionally biased region" description="Basic residues" evidence="1">
    <location>
        <begin position="842"/>
        <end position="853"/>
    </location>
</feature>
<feature type="compositionally biased region" description="Low complexity" evidence="1">
    <location>
        <begin position="29"/>
        <end position="45"/>
    </location>
</feature>
<keyword evidence="3" id="KW-1185">Reference proteome</keyword>
<comment type="caution">
    <text evidence="2">The sequence shown here is derived from an EMBL/GenBank/DDBJ whole genome shotgun (WGS) entry which is preliminary data.</text>
</comment>
<dbReference type="AlphaFoldDB" id="A0AAD7BWQ7"/>
<feature type="compositionally biased region" description="Polar residues" evidence="1">
    <location>
        <begin position="111"/>
        <end position="123"/>
    </location>
</feature>
<feature type="compositionally biased region" description="Low complexity" evidence="1">
    <location>
        <begin position="721"/>
        <end position="737"/>
    </location>
</feature>
<name>A0AAD7BWQ7_9AGAR</name>
<feature type="compositionally biased region" description="Polar residues" evidence="1">
    <location>
        <begin position="396"/>
        <end position="409"/>
    </location>
</feature>
<protein>
    <submittedName>
        <fullName evidence="2">Uncharacterized protein</fullName>
    </submittedName>
</protein>
<feature type="compositionally biased region" description="Polar residues" evidence="1">
    <location>
        <begin position="152"/>
        <end position="162"/>
    </location>
</feature>
<evidence type="ECO:0000256" key="1">
    <source>
        <dbReference type="SAM" id="MobiDB-lite"/>
    </source>
</evidence>
<feature type="compositionally biased region" description="Acidic residues" evidence="1">
    <location>
        <begin position="859"/>
        <end position="869"/>
    </location>
</feature>
<dbReference type="Proteomes" id="UP001221142">
    <property type="component" value="Unassembled WGS sequence"/>
</dbReference>
<feature type="region of interest" description="Disordered" evidence="1">
    <location>
        <begin position="684"/>
        <end position="777"/>
    </location>
</feature>
<feature type="compositionally biased region" description="Low complexity" evidence="1">
    <location>
        <begin position="361"/>
        <end position="381"/>
    </location>
</feature>
<dbReference type="EMBL" id="JARKIF010000008">
    <property type="protein sequence ID" value="KAJ7632597.1"/>
    <property type="molecule type" value="Genomic_DNA"/>
</dbReference>
<feature type="compositionally biased region" description="Basic residues" evidence="1">
    <location>
        <begin position="236"/>
        <end position="245"/>
    </location>
</feature>
<feature type="compositionally biased region" description="Polar residues" evidence="1">
    <location>
        <begin position="500"/>
        <end position="512"/>
    </location>
</feature>
<gene>
    <name evidence="2" type="ORF">FB45DRAFT_509392</name>
</gene>
<accession>A0AAD7BWQ7</accession>
<organism evidence="2 3">
    <name type="scientific">Roridomyces roridus</name>
    <dbReference type="NCBI Taxonomy" id="1738132"/>
    <lineage>
        <taxon>Eukaryota</taxon>
        <taxon>Fungi</taxon>
        <taxon>Dikarya</taxon>
        <taxon>Basidiomycota</taxon>
        <taxon>Agaricomycotina</taxon>
        <taxon>Agaricomycetes</taxon>
        <taxon>Agaricomycetidae</taxon>
        <taxon>Agaricales</taxon>
        <taxon>Marasmiineae</taxon>
        <taxon>Mycenaceae</taxon>
        <taxon>Roridomyces</taxon>
    </lineage>
</organism>